<evidence type="ECO:0000256" key="2">
    <source>
        <dbReference type="ARBA" id="ARBA00023002"/>
    </source>
</evidence>
<protein>
    <submittedName>
        <fullName evidence="3">SDR family NAD(P)-dependent oxidoreductase</fullName>
    </submittedName>
</protein>
<comment type="caution">
    <text evidence="3">The sequence shown here is derived from an EMBL/GenBank/DDBJ whole genome shotgun (WGS) entry which is preliminary data.</text>
</comment>
<sequence>MARVLITGASAGLGLNTARALTDAGHDVVVHARGSGRMPDWPKVVLGDLSDLQETRGVAEQAQEHGPFTAVIHNAGTMDPAHAFAVNVIAPYVLTALLERPERLIYLTSSMHRGGSDDLGRIGKRRVTYSDSKLYVTALSAAWATRWPGTVTHAVDPGWVPTRMGGSGAPDDLVAGHETQTWLATADRIDPSTGGYWHHRRTQDPHPAVTNGRFQQQLLDLLGPHTGVKPD</sequence>
<reference evidence="3" key="1">
    <citation type="submission" date="2021-11" db="EMBL/GenBank/DDBJ databases">
        <title>Streptomyces corallinus and Kineosporia corallina sp. nov., two new coral-derived marine actinobacteria.</title>
        <authorList>
            <person name="Buangrab K."/>
            <person name="Sutthacheep M."/>
            <person name="Yeemin T."/>
            <person name="Harunari E."/>
            <person name="Igarashi Y."/>
            <person name="Sripreechasak P."/>
            <person name="Kanchanasin P."/>
            <person name="Tanasupawat S."/>
            <person name="Phongsopitanun W."/>
        </authorList>
    </citation>
    <scope>NUCLEOTIDE SEQUENCE</scope>
    <source>
        <strain evidence="3">JCM 31032</strain>
    </source>
</reference>
<proteinExistence type="inferred from homology"/>
<name>A0A9X1SVU9_9ACTN</name>
<dbReference type="InterPro" id="IPR002347">
    <property type="entry name" value="SDR_fam"/>
</dbReference>
<evidence type="ECO:0000256" key="1">
    <source>
        <dbReference type="ARBA" id="ARBA00006484"/>
    </source>
</evidence>
<dbReference type="AlphaFoldDB" id="A0A9X1SVU9"/>
<dbReference type="RefSeq" id="WP_231446312.1">
    <property type="nucleotide sequence ID" value="NZ_JAJOMB010000014.1"/>
</dbReference>
<gene>
    <name evidence="3" type="ORF">LR394_24540</name>
</gene>
<dbReference type="Gene3D" id="3.40.50.720">
    <property type="entry name" value="NAD(P)-binding Rossmann-like Domain"/>
    <property type="match status" value="1"/>
</dbReference>
<dbReference type="SUPFAM" id="SSF51735">
    <property type="entry name" value="NAD(P)-binding Rossmann-fold domains"/>
    <property type="match status" value="1"/>
</dbReference>
<evidence type="ECO:0000313" key="3">
    <source>
        <dbReference type="EMBL" id="MCD5314081.1"/>
    </source>
</evidence>
<organism evidence="3 4">
    <name type="scientific">Kineosporia babensis</name>
    <dbReference type="NCBI Taxonomy" id="499548"/>
    <lineage>
        <taxon>Bacteria</taxon>
        <taxon>Bacillati</taxon>
        <taxon>Actinomycetota</taxon>
        <taxon>Actinomycetes</taxon>
        <taxon>Kineosporiales</taxon>
        <taxon>Kineosporiaceae</taxon>
        <taxon>Kineosporia</taxon>
    </lineage>
</organism>
<dbReference type="PANTHER" id="PTHR24320">
    <property type="entry name" value="RETINOL DEHYDROGENASE"/>
    <property type="match status" value="1"/>
</dbReference>
<accession>A0A9X1SVU9</accession>
<keyword evidence="2" id="KW-0560">Oxidoreductase</keyword>
<dbReference type="Pfam" id="PF00106">
    <property type="entry name" value="adh_short"/>
    <property type="match status" value="1"/>
</dbReference>
<comment type="similarity">
    <text evidence="1">Belongs to the short-chain dehydrogenases/reductases (SDR) family.</text>
</comment>
<keyword evidence="4" id="KW-1185">Reference proteome</keyword>
<dbReference type="PRINTS" id="PR00081">
    <property type="entry name" value="GDHRDH"/>
</dbReference>
<dbReference type="EMBL" id="JAJOMB010000014">
    <property type="protein sequence ID" value="MCD5314081.1"/>
    <property type="molecule type" value="Genomic_DNA"/>
</dbReference>
<evidence type="ECO:0000313" key="4">
    <source>
        <dbReference type="Proteomes" id="UP001138997"/>
    </source>
</evidence>
<dbReference type="InterPro" id="IPR036291">
    <property type="entry name" value="NAD(P)-bd_dom_sf"/>
</dbReference>
<dbReference type="GO" id="GO:0016491">
    <property type="term" value="F:oxidoreductase activity"/>
    <property type="evidence" value="ECO:0007669"/>
    <property type="project" value="UniProtKB-KW"/>
</dbReference>
<dbReference type="PANTHER" id="PTHR24320:SF274">
    <property type="entry name" value="CHAIN DEHYDROGENASE, PUTATIVE (AFU_ORTHOLOGUE AFUA_4G00440)-RELATED"/>
    <property type="match status" value="1"/>
</dbReference>
<dbReference type="Proteomes" id="UP001138997">
    <property type="component" value="Unassembled WGS sequence"/>
</dbReference>